<evidence type="ECO:0000313" key="1">
    <source>
        <dbReference type="EMBL" id="ASV45069.1"/>
    </source>
</evidence>
<reference evidence="1 2" key="1">
    <citation type="submission" date="2017-08" db="EMBL/GenBank/DDBJ databases">
        <authorList>
            <person name="de Groot N.N."/>
        </authorList>
    </citation>
    <scope>NUCLEOTIDE SEQUENCE [LARGE SCALE GENOMIC DNA]</scope>
</reference>
<gene>
    <name evidence="1" type="ORF">SopranoGao_46</name>
</gene>
<dbReference type="EMBL" id="MF612073">
    <property type="protein sequence ID" value="ASV45069.1"/>
    <property type="molecule type" value="Genomic_DNA"/>
</dbReference>
<dbReference type="Proteomes" id="UP000224252">
    <property type="component" value="Segment"/>
</dbReference>
<evidence type="ECO:0000313" key="2">
    <source>
        <dbReference type="Proteomes" id="UP000224252"/>
    </source>
</evidence>
<sequence length="112" mass="12634">MQPNYLSTFKPALNHEPGGVKVIQVGKHVVAVAVGTYPLDLSQQARDIHQWLVEQGGPVLVGDVIKKHGYKLKRPYGMPDTKTLRGFPLEELYDHSLVYIEEERRPEEGEAE</sequence>
<proteinExistence type="predicted"/>
<accession>A0A248SL42</accession>
<name>A0A248SL42_9CAUD</name>
<protein>
    <submittedName>
        <fullName evidence="1">Uncharacterized protein</fullName>
    </submittedName>
</protein>
<organism evidence="1 2">
    <name type="scientific">Klebsiella phage SopranoGao</name>
    <dbReference type="NCBI Taxonomy" id="2026944"/>
    <lineage>
        <taxon>Viruses</taxon>
        <taxon>Duplodnaviria</taxon>
        <taxon>Heunggongvirae</taxon>
        <taxon>Uroviricota</taxon>
        <taxon>Caudoviricetes</taxon>
        <taxon>Lastavirus</taxon>
        <taxon>Lastavirus sopranogao</taxon>
    </lineage>
</organism>
<keyword evidence="2" id="KW-1185">Reference proteome</keyword>